<evidence type="ECO:0000256" key="1">
    <source>
        <dbReference type="SAM" id="Phobius"/>
    </source>
</evidence>
<keyword evidence="1" id="KW-1133">Transmembrane helix</keyword>
<feature type="transmembrane region" description="Helical" evidence="1">
    <location>
        <begin position="59"/>
        <end position="84"/>
    </location>
</feature>
<reference evidence="2" key="1">
    <citation type="journal article" date="2014" name="Int. J. Syst. Evol. Microbiol.">
        <title>Complete genome sequence of Corynebacterium casei LMG S-19264T (=DSM 44701T), isolated from a smear-ripened cheese.</title>
        <authorList>
            <consortium name="US DOE Joint Genome Institute (JGI-PGF)"/>
            <person name="Walter F."/>
            <person name="Albersmeier A."/>
            <person name="Kalinowski J."/>
            <person name="Ruckert C."/>
        </authorList>
    </citation>
    <scope>NUCLEOTIDE SEQUENCE</scope>
    <source>
        <strain evidence="2">VKM Ac-1321</strain>
    </source>
</reference>
<keyword evidence="1" id="KW-0812">Transmembrane</keyword>
<name>A0A9W6NPV8_9ACTN</name>
<keyword evidence="1" id="KW-0472">Membrane</keyword>
<evidence type="ECO:0000313" key="3">
    <source>
        <dbReference type="Proteomes" id="UP001143480"/>
    </source>
</evidence>
<accession>A0A9W6NPV8</accession>
<dbReference type="Proteomes" id="UP001143480">
    <property type="component" value="Unassembled WGS sequence"/>
</dbReference>
<dbReference type="EMBL" id="BSFP01000047">
    <property type="protein sequence ID" value="GLL04616.1"/>
    <property type="molecule type" value="Genomic_DNA"/>
</dbReference>
<organism evidence="2 3">
    <name type="scientific">Dactylosporangium matsuzakiense</name>
    <dbReference type="NCBI Taxonomy" id="53360"/>
    <lineage>
        <taxon>Bacteria</taxon>
        <taxon>Bacillati</taxon>
        <taxon>Actinomycetota</taxon>
        <taxon>Actinomycetes</taxon>
        <taxon>Micromonosporales</taxon>
        <taxon>Micromonosporaceae</taxon>
        <taxon>Dactylosporangium</taxon>
    </lineage>
</organism>
<keyword evidence="3" id="KW-1185">Reference proteome</keyword>
<comment type="caution">
    <text evidence="2">The sequence shown here is derived from an EMBL/GenBank/DDBJ whole genome shotgun (WGS) entry which is preliminary data.</text>
</comment>
<evidence type="ECO:0008006" key="4">
    <source>
        <dbReference type="Google" id="ProtNLM"/>
    </source>
</evidence>
<sequence>MAVSASVTRSATLAVLVGTPLLAPVLIPAVPGALGSWLARYWPITAGQTAYAVIHRPGAVAPAAGPVVLAAATALIGVAGRLAFRRRDL</sequence>
<gene>
    <name evidence="2" type="ORF">GCM10017581_063630</name>
</gene>
<reference evidence="2" key="2">
    <citation type="submission" date="2023-01" db="EMBL/GenBank/DDBJ databases">
        <authorList>
            <person name="Sun Q."/>
            <person name="Evtushenko L."/>
        </authorList>
    </citation>
    <scope>NUCLEOTIDE SEQUENCE</scope>
    <source>
        <strain evidence="2">VKM Ac-1321</strain>
    </source>
</reference>
<proteinExistence type="predicted"/>
<protein>
    <recommendedName>
        <fullName evidence="4">ABC-2 type transport system permease protein</fullName>
    </recommendedName>
</protein>
<evidence type="ECO:0000313" key="2">
    <source>
        <dbReference type="EMBL" id="GLL04616.1"/>
    </source>
</evidence>
<dbReference type="AlphaFoldDB" id="A0A9W6NPV8"/>